<proteinExistence type="predicted"/>
<dbReference type="Pfam" id="PF13374">
    <property type="entry name" value="TPR_10"/>
    <property type="match status" value="1"/>
</dbReference>
<evidence type="ECO:0000256" key="3">
    <source>
        <dbReference type="ARBA" id="ARBA00022777"/>
    </source>
</evidence>
<evidence type="ECO:0000313" key="9">
    <source>
        <dbReference type="Proteomes" id="UP001430306"/>
    </source>
</evidence>
<evidence type="ECO:0000256" key="2">
    <source>
        <dbReference type="ARBA" id="ARBA00022741"/>
    </source>
</evidence>
<dbReference type="EMBL" id="JAJKFW010000022">
    <property type="protein sequence ID" value="MCC9642855.1"/>
    <property type="molecule type" value="Genomic_DNA"/>
</dbReference>
<dbReference type="InterPro" id="IPR011990">
    <property type="entry name" value="TPR-like_helical_dom_sf"/>
</dbReference>
<dbReference type="InterPro" id="IPR019734">
    <property type="entry name" value="TPR_rpt"/>
</dbReference>
<feature type="compositionally biased region" description="Polar residues" evidence="6">
    <location>
        <begin position="840"/>
        <end position="854"/>
    </location>
</feature>
<dbReference type="PROSITE" id="PS00107">
    <property type="entry name" value="PROTEIN_KINASE_ATP"/>
    <property type="match status" value="1"/>
</dbReference>
<dbReference type="CDD" id="cd14014">
    <property type="entry name" value="STKc_PknB_like"/>
    <property type="match status" value="1"/>
</dbReference>
<evidence type="ECO:0000256" key="6">
    <source>
        <dbReference type="SAM" id="MobiDB-lite"/>
    </source>
</evidence>
<dbReference type="Pfam" id="PF00069">
    <property type="entry name" value="Pkinase"/>
    <property type="match status" value="1"/>
</dbReference>
<gene>
    <name evidence="8" type="ORF">LOC71_11260</name>
</gene>
<keyword evidence="3 8" id="KW-0418">Kinase</keyword>
<keyword evidence="4 5" id="KW-0067">ATP-binding</keyword>
<keyword evidence="2 5" id="KW-0547">Nucleotide-binding</keyword>
<evidence type="ECO:0000313" key="8">
    <source>
        <dbReference type="EMBL" id="MCC9642855.1"/>
    </source>
</evidence>
<dbReference type="SUPFAM" id="SSF48452">
    <property type="entry name" value="TPR-like"/>
    <property type="match status" value="1"/>
</dbReference>
<dbReference type="Gene3D" id="1.25.40.10">
    <property type="entry name" value="Tetratricopeptide repeat domain"/>
    <property type="match status" value="2"/>
</dbReference>
<dbReference type="InterPro" id="IPR008271">
    <property type="entry name" value="Ser/Thr_kinase_AS"/>
</dbReference>
<dbReference type="Gene3D" id="1.10.510.10">
    <property type="entry name" value="Transferase(Phosphotransferase) domain 1"/>
    <property type="match status" value="1"/>
</dbReference>
<sequence length="880" mass="96817">MVAFEIPNDLSQSTDPSLLRGLDEEQQSRLTKLLDEYLVGLEQGERLDEDEIVRSNPDLESVFRAYLEKLRALYGIAAGMNPSMDASATPLPADKRLGDFVLQREIGRGGMGVVYEASQVSLDRRVAIKLLPLASMLDSNQIARFKNEAHAAGLLQHPNIVPIHNVGSHQGVHYYAMAYIDGVSLDAWVATHKEHSSAVNWREVVRWGVDVADALHEAHENGVVHRDIKPSNLMLDGHGKIWVTDFGLARCQTELSLTRSGDVIGTMRYMSPEQSRGQTALIDGRADVYSLAVTLYECLTLRRAHEGEDAATILKQIDDGEVQPLRATRPDLPLDLETVIRKAMSKSREDRYDTAMTFAEDLQRVLRDEPTLARPPSIIDRCSRLASKHRKLAFVATMVILIAFVGSAIANAKLAAAKSESDLNAERATKVETLTRGALDELGAEIAERLDDVPAAEPVRRQLLLTMLEYYERFASEVKDDPELREDLAMTLAKVGDLQSELGDSEQAIAALRRSDVIYKELAASSSTSDSIRLAWSNCQNNLAQALMRDGQMEEAARLFVRAMDAQKDLANSSGLVLTRTESKIALATSLNNMGLLLMQSGINNQAEDAFRDAIDRLKPLALAISDDDTKISANRLRVHKKLAAIRSNLAGLLTAEHPERAIEQAQLALKIQLSILEADPSNVDVASQTIVAVNTLGAAQSEAGQPAEAIATLHQAISIGEPMVERWPHRPNHRRDVTLSYNQLGLLHSKQGTLEDAKIAFEQALRLGRPLVEQFSNDAETLSMLGGVLNNYGFLQQQRQDSDSANTAYAEAIQLQTAAVNLAPEVQRYNEYLQKHRANQQSIQPVQSVGSRKTSGKLKAEKPVSRDDQASIDSQGNTP</sequence>
<reference evidence="8" key="1">
    <citation type="submission" date="2021-11" db="EMBL/GenBank/DDBJ databases">
        <title>Genome sequence.</title>
        <authorList>
            <person name="Sun Q."/>
        </authorList>
    </citation>
    <scope>NUCLEOTIDE SEQUENCE</scope>
    <source>
        <strain evidence="8">JC740</strain>
    </source>
</reference>
<dbReference type="SMART" id="SM00220">
    <property type="entry name" value="S_TKc"/>
    <property type="match status" value="1"/>
</dbReference>
<dbReference type="PROSITE" id="PS50011">
    <property type="entry name" value="PROTEIN_KINASE_DOM"/>
    <property type="match status" value="1"/>
</dbReference>
<dbReference type="Proteomes" id="UP001430306">
    <property type="component" value="Unassembled WGS sequence"/>
</dbReference>
<feature type="compositionally biased region" description="Basic and acidic residues" evidence="6">
    <location>
        <begin position="859"/>
        <end position="870"/>
    </location>
</feature>
<dbReference type="PANTHER" id="PTHR43289:SF34">
    <property type="entry name" value="SERINE_THREONINE-PROTEIN KINASE YBDM-RELATED"/>
    <property type="match status" value="1"/>
</dbReference>
<keyword evidence="9" id="KW-1185">Reference proteome</keyword>
<dbReference type="RefSeq" id="WP_230273806.1">
    <property type="nucleotide sequence ID" value="NZ_JAJKFW010000022.1"/>
</dbReference>
<feature type="region of interest" description="Disordered" evidence="6">
    <location>
        <begin position="838"/>
        <end position="880"/>
    </location>
</feature>
<dbReference type="PROSITE" id="PS00108">
    <property type="entry name" value="PROTEIN_KINASE_ST"/>
    <property type="match status" value="1"/>
</dbReference>
<evidence type="ECO:0000259" key="7">
    <source>
        <dbReference type="PROSITE" id="PS50011"/>
    </source>
</evidence>
<dbReference type="SMART" id="SM00028">
    <property type="entry name" value="TPR"/>
    <property type="match status" value="5"/>
</dbReference>
<dbReference type="Pfam" id="PF13181">
    <property type="entry name" value="TPR_8"/>
    <property type="match status" value="1"/>
</dbReference>
<comment type="caution">
    <text evidence="8">The sequence shown here is derived from an EMBL/GenBank/DDBJ whole genome shotgun (WGS) entry which is preliminary data.</text>
</comment>
<dbReference type="SUPFAM" id="SSF56112">
    <property type="entry name" value="Protein kinase-like (PK-like)"/>
    <property type="match status" value="1"/>
</dbReference>
<dbReference type="InterPro" id="IPR000719">
    <property type="entry name" value="Prot_kinase_dom"/>
</dbReference>
<dbReference type="Gene3D" id="3.30.200.20">
    <property type="entry name" value="Phosphorylase Kinase, domain 1"/>
    <property type="match status" value="1"/>
</dbReference>
<feature type="binding site" evidence="5">
    <location>
        <position position="129"/>
    </location>
    <ligand>
        <name>ATP</name>
        <dbReference type="ChEBI" id="CHEBI:30616"/>
    </ligand>
</feature>
<feature type="domain" description="Protein kinase" evidence="7">
    <location>
        <begin position="100"/>
        <end position="372"/>
    </location>
</feature>
<dbReference type="PANTHER" id="PTHR43289">
    <property type="entry name" value="MITOGEN-ACTIVATED PROTEIN KINASE KINASE KINASE 20-RELATED"/>
    <property type="match status" value="1"/>
</dbReference>
<name>A0ABS8NH32_9BACT</name>
<evidence type="ECO:0000256" key="5">
    <source>
        <dbReference type="PROSITE-ProRule" id="PRU10141"/>
    </source>
</evidence>
<dbReference type="InterPro" id="IPR011009">
    <property type="entry name" value="Kinase-like_dom_sf"/>
</dbReference>
<protein>
    <submittedName>
        <fullName evidence="8">Protein kinase</fullName>
    </submittedName>
</protein>
<dbReference type="GO" id="GO:0016301">
    <property type="term" value="F:kinase activity"/>
    <property type="evidence" value="ECO:0007669"/>
    <property type="project" value="UniProtKB-KW"/>
</dbReference>
<keyword evidence="1" id="KW-0808">Transferase</keyword>
<evidence type="ECO:0000256" key="1">
    <source>
        <dbReference type="ARBA" id="ARBA00022679"/>
    </source>
</evidence>
<accession>A0ABS8NH32</accession>
<evidence type="ECO:0000256" key="4">
    <source>
        <dbReference type="ARBA" id="ARBA00022840"/>
    </source>
</evidence>
<dbReference type="InterPro" id="IPR017441">
    <property type="entry name" value="Protein_kinase_ATP_BS"/>
</dbReference>
<organism evidence="8 9">
    <name type="scientific">Rhodopirellula halodulae</name>
    <dbReference type="NCBI Taxonomy" id="2894198"/>
    <lineage>
        <taxon>Bacteria</taxon>
        <taxon>Pseudomonadati</taxon>
        <taxon>Planctomycetota</taxon>
        <taxon>Planctomycetia</taxon>
        <taxon>Pirellulales</taxon>
        <taxon>Pirellulaceae</taxon>
        <taxon>Rhodopirellula</taxon>
    </lineage>
</organism>